<dbReference type="AlphaFoldDB" id="A0A139GWQ7"/>
<name>A0A139GWQ7_9PEZI</name>
<comment type="caution">
    <text evidence="2">The sequence shown here is derived from an EMBL/GenBank/DDBJ whole genome shotgun (WGS) entry which is preliminary data.</text>
</comment>
<proteinExistence type="predicted"/>
<feature type="region of interest" description="Disordered" evidence="1">
    <location>
        <begin position="85"/>
        <end position="143"/>
    </location>
</feature>
<feature type="compositionally biased region" description="Basic and acidic residues" evidence="1">
    <location>
        <begin position="85"/>
        <end position="95"/>
    </location>
</feature>
<organism evidence="2 3">
    <name type="scientific">Pseudocercospora eumusae</name>
    <dbReference type="NCBI Taxonomy" id="321146"/>
    <lineage>
        <taxon>Eukaryota</taxon>
        <taxon>Fungi</taxon>
        <taxon>Dikarya</taxon>
        <taxon>Ascomycota</taxon>
        <taxon>Pezizomycotina</taxon>
        <taxon>Dothideomycetes</taxon>
        <taxon>Dothideomycetidae</taxon>
        <taxon>Mycosphaerellales</taxon>
        <taxon>Mycosphaerellaceae</taxon>
        <taxon>Pseudocercospora</taxon>
    </lineage>
</organism>
<evidence type="ECO:0000313" key="2">
    <source>
        <dbReference type="EMBL" id="KXS94633.1"/>
    </source>
</evidence>
<dbReference type="EMBL" id="LFZN01000272">
    <property type="protein sequence ID" value="KXS94633.1"/>
    <property type="molecule type" value="Genomic_DNA"/>
</dbReference>
<keyword evidence="3" id="KW-1185">Reference proteome</keyword>
<evidence type="ECO:0000313" key="3">
    <source>
        <dbReference type="Proteomes" id="UP000070133"/>
    </source>
</evidence>
<evidence type="ECO:0000256" key="1">
    <source>
        <dbReference type="SAM" id="MobiDB-lite"/>
    </source>
</evidence>
<gene>
    <name evidence="2" type="ORF">AC578_2241</name>
</gene>
<accession>A0A139GWQ7</accession>
<sequence length="143" mass="16412">MEPSTTVDEDQELHTLGTQDEFYITSKTDVISDLPNKNLPCYPFRRREYLDQITNLDGPQLEDCWLSSALMPCSFRSVLEMCREHPNTRSSRSADFRPQTKRTDTKLPGPDSRLDDPFDPAANQSCLSEKIREEIKKKAQQSA</sequence>
<protein>
    <submittedName>
        <fullName evidence="2">Uncharacterized protein</fullName>
    </submittedName>
</protein>
<reference evidence="2 3" key="1">
    <citation type="submission" date="2015-07" db="EMBL/GenBank/DDBJ databases">
        <title>Comparative genomics of the Sigatoka disease complex on banana suggests a link between parallel evolutionary changes in Pseudocercospora fijiensis and Pseudocercospora eumusae and increased virulence on the banana host.</title>
        <authorList>
            <person name="Chang T.-C."/>
            <person name="Salvucci A."/>
            <person name="Crous P.W."/>
            <person name="Stergiopoulos I."/>
        </authorList>
    </citation>
    <scope>NUCLEOTIDE SEQUENCE [LARGE SCALE GENOMIC DNA]</scope>
    <source>
        <strain evidence="2 3">CBS 114824</strain>
    </source>
</reference>
<dbReference type="Proteomes" id="UP000070133">
    <property type="component" value="Unassembled WGS sequence"/>
</dbReference>